<keyword evidence="2" id="KW-0812">Transmembrane</keyword>
<comment type="caution">
    <text evidence="3">The sequence shown here is derived from an EMBL/GenBank/DDBJ whole genome shotgun (WGS) entry which is preliminary data.</text>
</comment>
<feature type="compositionally biased region" description="Low complexity" evidence="1">
    <location>
        <begin position="266"/>
        <end position="276"/>
    </location>
</feature>
<feature type="region of interest" description="Disordered" evidence="1">
    <location>
        <begin position="185"/>
        <end position="245"/>
    </location>
</feature>
<dbReference type="Proteomes" id="UP000588111">
    <property type="component" value="Unassembled WGS sequence"/>
</dbReference>
<reference evidence="3 4" key="1">
    <citation type="submission" date="2020-08" db="EMBL/GenBank/DDBJ databases">
        <title>Genomic Encyclopedia of Type Strains, Phase III (KMG-III): the genomes of soil and plant-associated and newly described type strains.</title>
        <authorList>
            <person name="Whitman W."/>
        </authorList>
    </citation>
    <scope>NUCLEOTIDE SEQUENCE [LARGE SCALE GENOMIC DNA]</scope>
    <source>
        <strain evidence="3 4">CECT 5885</strain>
    </source>
</reference>
<feature type="transmembrane region" description="Helical" evidence="2">
    <location>
        <begin position="136"/>
        <end position="156"/>
    </location>
</feature>
<organism evidence="3 4">
    <name type="scientific">Psychrobacter luti</name>
    <dbReference type="NCBI Taxonomy" id="198481"/>
    <lineage>
        <taxon>Bacteria</taxon>
        <taxon>Pseudomonadati</taxon>
        <taxon>Pseudomonadota</taxon>
        <taxon>Gammaproteobacteria</taxon>
        <taxon>Moraxellales</taxon>
        <taxon>Moraxellaceae</taxon>
        <taxon>Psychrobacter</taxon>
    </lineage>
</organism>
<sequence length="525" mass="58242">MTYLAPRQGLFAIILLVSFCLQTLLLVISTDQQLTNSRAQKGEQMVAQLIDESRLSLENKDRVSLSVIANRYTSEQDVTRILIKDNNGDVLVPVGNAPMQQGDTISQIATKGDAVIGSVALTLKDISKGEIIAMQWPFVIGSMLLHLLLWLIYGYIARPSREQINALSRDIQDLHREQYRQLDQREFDRGYERNLNRESDFDTANNETDHGQSSSITDALNSTRSNANAQTAHDTSSKKPHTRKLNIHSAVNQYVRRQQGQDTALNADGNNNGNDGNEAENHGNSHTLDSAVSNNTDSMQDEMTASHENGSSHKSTSAARLSATRPFDSVSVQIVFHDEFNMLERLAPSQRLPYLALCTQLLNQAVNELLKQPLLVGVSALNEPHFDESGAYVMLKADNSHAKVALAGVMLGKLYLMLNKIIHDKHIELSRFALPAKAGVSDNAQVEAMSHLLDSVGKKEQMLILLPNAGLKQISHHVQVQSIMRPTTVYERECAIFDGGNDAMIQRLADVRNAVLMIEETEEQE</sequence>
<name>A0A839TCN4_9GAMM</name>
<keyword evidence="2" id="KW-1133">Transmembrane helix</keyword>
<gene>
    <name evidence="3" type="ORF">FHS24_001445</name>
</gene>
<dbReference type="EMBL" id="JACHXL010000003">
    <property type="protein sequence ID" value="MBB3106928.1"/>
    <property type="molecule type" value="Genomic_DNA"/>
</dbReference>
<feature type="region of interest" description="Disordered" evidence="1">
    <location>
        <begin position="261"/>
        <end position="322"/>
    </location>
</feature>
<feature type="compositionally biased region" description="Polar residues" evidence="1">
    <location>
        <begin position="202"/>
        <end position="234"/>
    </location>
</feature>
<evidence type="ECO:0000313" key="4">
    <source>
        <dbReference type="Proteomes" id="UP000588111"/>
    </source>
</evidence>
<proteinExistence type="predicted"/>
<evidence type="ECO:0008006" key="5">
    <source>
        <dbReference type="Google" id="ProtNLM"/>
    </source>
</evidence>
<evidence type="ECO:0000313" key="3">
    <source>
        <dbReference type="EMBL" id="MBB3106928.1"/>
    </source>
</evidence>
<feature type="compositionally biased region" description="Polar residues" evidence="1">
    <location>
        <begin position="285"/>
        <end position="319"/>
    </location>
</feature>
<feature type="transmembrane region" description="Helical" evidence="2">
    <location>
        <begin position="6"/>
        <end position="28"/>
    </location>
</feature>
<evidence type="ECO:0000256" key="1">
    <source>
        <dbReference type="SAM" id="MobiDB-lite"/>
    </source>
</evidence>
<feature type="compositionally biased region" description="Basic and acidic residues" evidence="1">
    <location>
        <begin position="185"/>
        <end position="200"/>
    </location>
</feature>
<accession>A0A839TCN4</accession>
<evidence type="ECO:0000256" key="2">
    <source>
        <dbReference type="SAM" id="Phobius"/>
    </source>
</evidence>
<keyword evidence="2" id="KW-0472">Membrane</keyword>
<keyword evidence="4" id="KW-1185">Reference proteome</keyword>
<dbReference type="RefSeq" id="WP_183620169.1">
    <property type="nucleotide sequence ID" value="NZ_CAJHAH010000003.1"/>
</dbReference>
<protein>
    <recommendedName>
        <fullName evidence="5">Histidine kinase BarA N-terminal domain-containing protein</fullName>
    </recommendedName>
</protein>
<dbReference type="AlphaFoldDB" id="A0A839TCN4"/>